<evidence type="ECO:0000313" key="2">
    <source>
        <dbReference type="EMBL" id="AHK71951.1"/>
    </source>
</evidence>
<keyword evidence="1" id="KW-0732">Signal</keyword>
<evidence type="ECO:0000313" key="3">
    <source>
        <dbReference type="Proteomes" id="UP000031656"/>
    </source>
</evidence>
<dbReference type="KEGG" id="goy:GLS_c20800"/>
<feature type="signal peptide" evidence="1">
    <location>
        <begin position="1"/>
        <end position="29"/>
    </location>
</feature>
<protein>
    <submittedName>
        <fullName evidence="2">Uncharacterized protein</fullName>
    </submittedName>
</protein>
<reference evidence="2 3" key="1">
    <citation type="journal article" date="2015" name="Appl. Microbiol. Biotechnol.">
        <title>The consequence of an additional NADH dehydrogenase paralog on the growth of Gluconobacter oxydans DSM3504.</title>
        <authorList>
            <person name="Kostner D."/>
            <person name="Luchterhand B."/>
            <person name="Junker A."/>
            <person name="Volland S."/>
            <person name="Daniel R."/>
            <person name="Buchs J."/>
            <person name="Liebl W."/>
            <person name="Ehrenreich A."/>
        </authorList>
    </citation>
    <scope>NUCLEOTIDE SEQUENCE [LARGE SCALE GENOMIC DNA]</scope>
    <source>
        <strain evidence="2">DSM 3504</strain>
    </source>
</reference>
<dbReference type="RefSeq" id="WP_041112183.1">
    <property type="nucleotide sequence ID" value="NZ_CP004373.1"/>
</dbReference>
<name>A0A067Z4G3_GLUOY</name>
<feature type="chain" id="PRO_5001648716" evidence="1">
    <location>
        <begin position="30"/>
        <end position="131"/>
    </location>
</feature>
<dbReference type="Proteomes" id="UP000031656">
    <property type="component" value="Chromosome"/>
</dbReference>
<organism evidence="2 3">
    <name type="scientific">Gluconobacter oxydans DSM 3504</name>
    <dbReference type="NCBI Taxonomy" id="1288313"/>
    <lineage>
        <taxon>Bacteria</taxon>
        <taxon>Pseudomonadati</taxon>
        <taxon>Pseudomonadota</taxon>
        <taxon>Alphaproteobacteria</taxon>
        <taxon>Acetobacterales</taxon>
        <taxon>Acetobacteraceae</taxon>
        <taxon>Gluconobacter</taxon>
    </lineage>
</organism>
<dbReference type="HOGENOM" id="CLU_1978380_0_0_5"/>
<dbReference type="EMBL" id="CP004373">
    <property type="protein sequence ID" value="AHK71951.1"/>
    <property type="molecule type" value="Genomic_DNA"/>
</dbReference>
<gene>
    <name evidence="2" type="ORF">GLS_c20800</name>
</gene>
<accession>A0A067Z4G3</accession>
<proteinExistence type="predicted"/>
<sequence length="131" mass="13406">MRRCVVAIRKAALFGLVFAGIAGTGTAGAAEAAWTASKCGAEPQAPAVKAATVAQYNESVDRVTAYEKAARVYNACVAAQANREETAISQEASARISHVHAGSAAVQSHIAASFQTLSANLAAASRKLGHH</sequence>
<dbReference type="AlphaFoldDB" id="A0A067Z4G3"/>
<evidence type="ECO:0000256" key="1">
    <source>
        <dbReference type="SAM" id="SignalP"/>
    </source>
</evidence>
<dbReference type="GeneID" id="56906304"/>